<keyword evidence="1" id="KW-0472">Membrane</keyword>
<evidence type="ECO:0000256" key="1">
    <source>
        <dbReference type="SAM" id="Phobius"/>
    </source>
</evidence>
<evidence type="ECO:0000313" key="2">
    <source>
        <dbReference type="EMBL" id="MBB6391187.1"/>
    </source>
</evidence>
<evidence type="ECO:0008006" key="4">
    <source>
        <dbReference type="Google" id="ProtNLM"/>
    </source>
</evidence>
<dbReference type="InterPro" id="IPR025495">
    <property type="entry name" value="DUF4386"/>
</dbReference>
<sequence>MTLTNPTPTDTSRATAALWAGIGYAALFVLAILANFTVVQPVKTAGSATASLEAIAADPGAFRLATLAFAAIFVIDVVIAWALHVILRPTGEMRSLLAAWMRLTYTVLLGAGVAFLHLAGQLATGAIEASDSSGLVALLLEAFDITWLVGLIAFGAHLLVIGWILFQARLAPRILGIGLMIAGAAYIADTALHLVVADYAAIAGVMLAVVAIPSMLSELGLTVWLFVAARRLRTAGRVAGQVAARV</sequence>
<comment type="caution">
    <text evidence="2">The sequence shown here is derived from an EMBL/GenBank/DDBJ whole genome shotgun (WGS) entry which is preliminary data.</text>
</comment>
<keyword evidence="1" id="KW-0812">Transmembrane</keyword>
<proteinExistence type="predicted"/>
<keyword evidence="1" id="KW-1133">Transmembrane helix</keyword>
<dbReference type="RefSeq" id="WP_184750347.1">
    <property type="nucleotide sequence ID" value="NZ_BAAAJR010000010.1"/>
</dbReference>
<feature type="transmembrane region" description="Helical" evidence="1">
    <location>
        <begin position="147"/>
        <end position="166"/>
    </location>
</feature>
<feature type="transmembrane region" description="Helical" evidence="1">
    <location>
        <begin position="202"/>
        <end position="227"/>
    </location>
</feature>
<feature type="transmembrane region" description="Helical" evidence="1">
    <location>
        <begin position="173"/>
        <end position="196"/>
    </location>
</feature>
<protein>
    <recommendedName>
        <fullName evidence="4">DUF4386 domain-containing protein</fullName>
    </recommendedName>
</protein>
<gene>
    <name evidence="2" type="ORF">HD594_001500</name>
</gene>
<feature type="transmembrane region" description="Helical" evidence="1">
    <location>
        <begin position="103"/>
        <end position="127"/>
    </location>
</feature>
<reference evidence="2 3" key="1">
    <citation type="submission" date="2020-08" db="EMBL/GenBank/DDBJ databases">
        <title>Sequencing the genomes of 1000 actinobacteria strains.</title>
        <authorList>
            <person name="Klenk H.-P."/>
        </authorList>
    </citation>
    <scope>NUCLEOTIDE SEQUENCE [LARGE SCALE GENOMIC DNA]</scope>
    <source>
        <strain evidence="2 3">DSM 12511</strain>
    </source>
</reference>
<evidence type="ECO:0000313" key="3">
    <source>
        <dbReference type="Proteomes" id="UP000537775"/>
    </source>
</evidence>
<dbReference type="EMBL" id="JACHML010000001">
    <property type="protein sequence ID" value="MBB6391187.1"/>
    <property type="molecule type" value="Genomic_DNA"/>
</dbReference>
<dbReference type="Pfam" id="PF14329">
    <property type="entry name" value="DUF4386"/>
    <property type="match status" value="1"/>
</dbReference>
<dbReference type="AlphaFoldDB" id="A0A7X0KUI3"/>
<accession>A0A7X0KUI3</accession>
<dbReference type="Proteomes" id="UP000537775">
    <property type="component" value="Unassembled WGS sequence"/>
</dbReference>
<keyword evidence="3" id="KW-1185">Reference proteome</keyword>
<organism evidence="2 3">
    <name type="scientific">Microbacterium thalassium</name>
    <dbReference type="NCBI Taxonomy" id="362649"/>
    <lineage>
        <taxon>Bacteria</taxon>
        <taxon>Bacillati</taxon>
        <taxon>Actinomycetota</taxon>
        <taxon>Actinomycetes</taxon>
        <taxon>Micrococcales</taxon>
        <taxon>Microbacteriaceae</taxon>
        <taxon>Microbacterium</taxon>
    </lineage>
</organism>
<feature type="transmembrane region" description="Helical" evidence="1">
    <location>
        <begin position="16"/>
        <end position="40"/>
    </location>
</feature>
<name>A0A7X0KUI3_9MICO</name>
<feature type="transmembrane region" description="Helical" evidence="1">
    <location>
        <begin position="60"/>
        <end position="83"/>
    </location>
</feature>